<gene>
    <name evidence="2" type="ORF">HLH28_11040</name>
</gene>
<dbReference type="RefSeq" id="WP_182958942.1">
    <property type="nucleotide sequence ID" value="NZ_JABEQM010000008.1"/>
</dbReference>
<reference evidence="2 3" key="1">
    <citation type="submission" date="2020-04" db="EMBL/GenBank/DDBJ databases">
        <title>Description of novel Gluconacetobacter.</title>
        <authorList>
            <person name="Sombolestani A."/>
        </authorList>
    </citation>
    <scope>NUCLEOTIDE SEQUENCE [LARGE SCALE GENOMIC DNA]</scope>
    <source>
        <strain evidence="2 3">LMG 27802</strain>
    </source>
</reference>
<accession>A0A7W4K884</accession>
<dbReference type="AlphaFoldDB" id="A0A7W4K884"/>
<dbReference type="InterPro" id="IPR021331">
    <property type="entry name" value="Hva1_TUDOR"/>
</dbReference>
<name>A0A7W4K884_9PROT</name>
<organism evidence="2 3">
    <name type="scientific">Gluconacetobacter tumulisoli</name>
    <dbReference type="NCBI Taxonomy" id="1286189"/>
    <lineage>
        <taxon>Bacteria</taxon>
        <taxon>Pseudomonadati</taxon>
        <taxon>Pseudomonadota</taxon>
        <taxon>Alphaproteobacteria</taxon>
        <taxon>Acetobacterales</taxon>
        <taxon>Acetobacteraceae</taxon>
        <taxon>Gluconacetobacter</taxon>
    </lineage>
</organism>
<dbReference type="Proteomes" id="UP000578030">
    <property type="component" value="Unassembled WGS sequence"/>
</dbReference>
<evidence type="ECO:0000313" key="3">
    <source>
        <dbReference type="Proteomes" id="UP000578030"/>
    </source>
</evidence>
<evidence type="ECO:0000259" key="1">
    <source>
        <dbReference type="Pfam" id="PF11160"/>
    </source>
</evidence>
<proteinExistence type="predicted"/>
<dbReference type="EMBL" id="JABEQM010000008">
    <property type="protein sequence ID" value="MBB2202097.1"/>
    <property type="molecule type" value="Genomic_DNA"/>
</dbReference>
<evidence type="ECO:0000313" key="2">
    <source>
        <dbReference type="EMBL" id="MBB2202097.1"/>
    </source>
</evidence>
<dbReference type="Pfam" id="PF11160">
    <property type="entry name" value="Hva1_TUDOR"/>
    <property type="match status" value="1"/>
</dbReference>
<feature type="domain" description="Hypervirulence associated protein TUDOR" evidence="1">
    <location>
        <begin position="8"/>
        <end position="63"/>
    </location>
</feature>
<keyword evidence="3" id="KW-1185">Reference proteome</keyword>
<sequence>MERGFHIGDQVWWNSEAGRVGGTIVRIHTQDFDVNGYTHHARPDAPQYEIRSSKTGHIAFHKGTVLTYS</sequence>
<comment type="caution">
    <text evidence="2">The sequence shown here is derived from an EMBL/GenBank/DDBJ whole genome shotgun (WGS) entry which is preliminary data.</text>
</comment>
<protein>
    <submittedName>
        <fullName evidence="2">DUF2945 domain-containing protein</fullName>
    </submittedName>
</protein>